<evidence type="ECO:0000313" key="2">
    <source>
        <dbReference type="EMBL" id="CAB4928882.1"/>
    </source>
</evidence>
<proteinExistence type="predicted"/>
<protein>
    <submittedName>
        <fullName evidence="1">Unannotated protein</fullName>
    </submittedName>
</protein>
<gene>
    <name evidence="1" type="ORF">UFOPK2754_02766</name>
    <name evidence="2" type="ORF">UFOPK3543_02536</name>
</gene>
<accession>A0A6J6V466</accession>
<dbReference type="EMBL" id="CAEZYR010000141">
    <property type="protein sequence ID" value="CAB4765843.1"/>
    <property type="molecule type" value="Genomic_DNA"/>
</dbReference>
<evidence type="ECO:0000313" key="1">
    <source>
        <dbReference type="EMBL" id="CAB4765843.1"/>
    </source>
</evidence>
<sequence>MLWIDEEGRLVRPKDVTFGSNDFIQYTGIDSAVHLRLLHEWVREDKHLAPDRVLANMELPTDDDQLARAEFGLGRHLASVGADDAAAAHFDRAGTLAPAQFTIRRGSMRMRDKDPMGEEFIGMMIDWTSAGNPLNKPLSE</sequence>
<dbReference type="EMBL" id="CAFBMH010000129">
    <property type="protein sequence ID" value="CAB4928882.1"/>
    <property type="molecule type" value="Genomic_DNA"/>
</dbReference>
<name>A0A6J6V466_9ZZZZ</name>
<organism evidence="1">
    <name type="scientific">freshwater metagenome</name>
    <dbReference type="NCBI Taxonomy" id="449393"/>
    <lineage>
        <taxon>unclassified sequences</taxon>
        <taxon>metagenomes</taxon>
        <taxon>ecological metagenomes</taxon>
    </lineage>
</organism>
<reference evidence="1" key="1">
    <citation type="submission" date="2020-05" db="EMBL/GenBank/DDBJ databases">
        <authorList>
            <person name="Chiriac C."/>
            <person name="Salcher M."/>
            <person name="Ghai R."/>
            <person name="Kavagutti S V."/>
        </authorList>
    </citation>
    <scope>NUCLEOTIDE SEQUENCE</scope>
</reference>
<dbReference type="AlphaFoldDB" id="A0A6J6V466"/>